<comment type="similarity">
    <text evidence="1">Belongs to the ABC transporter superfamily.</text>
</comment>
<dbReference type="AlphaFoldDB" id="A0A4P8IIT7"/>
<evidence type="ECO:0000313" key="7">
    <source>
        <dbReference type="Proteomes" id="UP000298653"/>
    </source>
</evidence>
<dbReference type="Pfam" id="PF13732">
    <property type="entry name" value="DrrA1-3_C"/>
    <property type="match status" value="1"/>
</dbReference>
<dbReference type="PANTHER" id="PTHR43335:SF4">
    <property type="entry name" value="ABC TRANSPORTER, ATP-BINDING PROTEIN"/>
    <property type="match status" value="1"/>
</dbReference>
<name>A0A4P8IIT7_9FIRM</name>
<sequence length="306" mass="34346">MMNVLEITNLSKNFGSHQVLKGLNLQVPEHSVYGFLGQNGAGKTTTMKIILGLLRAGEGEIRVLGEAVSYGATKTNRQVGYLPDVPEFYGYMNAVQYLKLCGEVTGLSRNEITRRCTELLELVGLSGTKKRIRGYSRGMKQRLGIAQALLNEPKLLICDEPTSALDPIGRKEILDILSRVREKTTVLFSTHVLSDVERICDRAAVLKDGKLVLSGSLEELKTRHKKDSLLLETSSIEDRKFLKEQFMVKGYVLEIEDKEDGMILHTSDMRQLEIELMTVMAEKDICPLRIEVQKPTLENLFMEVVS</sequence>
<evidence type="ECO:0000259" key="5">
    <source>
        <dbReference type="PROSITE" id="PS50893"/>
    </source>
</evidence>
<dbReference type="SUPFAM" id="SSF52540">
    <property type="entry name" value="P-loop containing nucleoside triphosphate hydrolases"/>
    <property type="match status" value="1"/>
</dbReference>
<accession>A0A4P8IIT7</accession>
<evidence type="ECO:0000256" key="4">
    <source>
        <dbReference type="ARBA" id="ARBA00022840"/>
    </source>
</evidence>
<dbReference type="PANTHER" id="PTHR43335">
    <property type="entry name" value="ABC TRANSPORTER, ATP-BINDING PROTEIN"/>
    <property type="match status" value="1"/>
</dbReference>
<dbReference type="GO" id="GO:0005524">
    <property type="term" value="F:ATP binding"/>
    <property type="evidence" value="ECO:0007669"/>
    <property type="project" value="UniProtKB-KW"/>
</dbReference>
<dbReference type="Gene3D" id="3.40.50.300">
    <property type="entry name" value="P-loop containing nucleotide triphosphate hydrolases"/>
    <property type="match status" value="1"/>
</dbReference>
<gene>
    <name evidence="6" type="ORF">AR1Y2_2459</name>
</gene>
<evidence type="ECO:0000256" key="1">
    <source>
        <dbReference type="ARBA" id="ARBA00005417"/>
    </source>
</evidence>
<keyword evidence="3" id="KW-0547">Nucleotide-binding</keyword>
<keyword evidence="2" id="KW-0813">Transport</keyword>
<dbReference type="PROSITE" id="PS50893">
    <property type="entry name" value="ABC_TRANSPORTER_2"/>
    <property type="match status" value="1"/>
</dbReference>
<keyword evidence="4 6" id="KW-0067">ATP-binding</keyword>
<dbReference type="Proteomes" id="UP000298653">
    <property type="component" value="Chromosome"/>
</dbReference>
<evidence type="ECO:0000256" key="2">
    <source>
        <dbReference type="ARBA" id="ARBA00022448"/>
    </source>
</evidence>
<dbReference type="InterPro" id="IPR003439">
    <property type="entry name" value="ABC_transporter-like_ATP-bd"/>
</dbReference>
<dbReference type="SMART" id="SM00382">
    <property type="entry name" value="AAA"/>
    <property type="match status" value="1"/>
</dbReference>
<dbReference type="Pfam" id="PF00005">
    <property type="entry name" value="ABC_tran"/>
    <property type="match status" value="1"/>
</dbReference>
<reference evidence="6 7" key="1">
    <citation type="submission" date="2019-05" db="EMBL/GenBank/DDBJ databases">
        <title>Complete genome sequencing of Anaerostipes rhamnosivorans.</title>
        <authorList>
            <person name="Bui T.P.N."/>
            <person name="de Vos W.M."/>
        </authorList>
    </citation>
    <scope>NUCLEOTIDE SEQUENCE [LARGE SCALE GENOMIC DNA]</scope>
    <source>
        <strain evidence="6 7">1y2</strain>
    </source>
</reference>
<proteinExistence type="inferred from homology"/>
<dbReference type="GO" id="GO:0016887">
    <property type="term" value="F:ATP hydrolysis activity"/>
    <property type="evidence" value="ECO:0007669"/>
    <property type="project" value="InterPro"/>
</dbReference>
<feature type="domain" description="ABC transporter" evidence="5">
    <location>
        <begin position="5"/>
        <end position="233"/>
    </location>
</feature>
<evidence type="ECO:0000313" key="6">
    <source>
        <dbReference type="EMBL" id="QCP35913.1"/>
    </source>
</evidence>
<dbReference type="InterPro" id="IPR025302">
    <property type="entry name" value="DrrA1/2-like_C"/>
</dbReference>
<dbReference type="KEGG" id="arf:AR1Y2_2459"/>
<dbReference type="InterPro" id="IPR027417">
    <property type="entry name" value="P-loop_NTPase"/>
</dbReference>
<protein>
    <submittedName>
        <fullName evidence="6">ABC transporter, ATP-binding protein</fullName>
    </submittedName>
</protein>
<dbReference type="InterPro" id="IPR003593">
    <property type="entry name" value="AAA+_ATPase"/>
</dbReference>
<keyword evidence="7" id="KW-1185">Reference proteome</keyword>
<organism evidence="6 7">
    <name type="scientific">Anaerostipes rhamnosivorans</name>
    <dbReference type="NCBI Taxonomy" id="1229621"/>
    <lineage>
        <taxon>Bacteria</taxon>
        <taxon>Bacillati</taxon>
        <taxon>Bacillota</taxon>
        <taxon>Clostridia</taxon>
        <taxon>Lachnospirales</taxon>
        <taxon>Lachnospiraceae</taxon>
        <taxon>Anaerostipes</taxon>
    </lineage>
</organism>
<evidence type="ECO:0000256" key="3">
    <source>
        <dbReference type="ARBA" id="ARBA00022741"/>
    </source>
</evidence>
<dbReference type="EMBL" id="CP040058">
    <property type="protein sequence ID" value="QCP35913.1"/>
    <property type="molecule type" value="Genomic_DNA"/>
</dbReference>